<reference evidence="10" key="1">
    <citation type="submission" date="2025-08" db="UniProtKB">
        <authorList>
            <consortium name="RefSeq"/>
        </authorList>
    </citation>
    <scope>IDENTIFICATION</scope>
</reference>
<comment type="subcellular location">
    <subcellularLocation>
        <location evidence="1">Secreted</location>
    </subcellularLocation>
</comment>
<dbReference type="GeneID" id="105898339"/>
<protein>
    <submittedName>
        <fullName evidence="10">Alpha-2-HS-glycoprotein-like</fullName>
    </submittedName>
</protein>
<evidence type="ECO:0000259" key="8">
    <source>
        <dbReference type="PROSITE" id="PS51529"/>
    </source>
</evidence>
<evidence type="ECO:0000313" key="9">
    <source>
        <dbReference type="Proteomes" id="UP000515152"/>
    </source>
</evidence>
<dbReference type="SUPFAM" id="SSF54403">
    <property type="entry name" value="Cystatin/monellin"/>
    <property type="match status" value="2"/>
</dbReference>
<feature type="signal peptide" evidence="7">
    <location>
        <begin position="1"/>
        <end position="16"/>
    </location>
</feature>
<evidence type="ECO:0000256" key="4">
    <source>
        <dbReference type="ARBA" id="ARBA00023157"/>
    </source>
</evidence>
<dbReference type="GO" id="GO:0031012">
    <property type="term" value="C:extracellular matrix"/>
    <property type="evidence" value="ECO:0007669"/>
    <property type="project" value="TreeGrafter"/>
</dbReference>
<evidence type="ECO:0000256" key="1">
    <source>
        <dbReference type="ARBA" id="ARBA00004613"/>
    </source>
</evidence>
<feature type="chain" id="PRO_5027938809" evidence="7">
    <location>
        <begin position="17"/>
        <end position="389"/>
    </location>
</feature>
<dbReference type="Gene3D" id="3.10.450.10">
    <property type="match status" value="2"/>
</dbReference>
<evidence type="ECO:0000256" key="5">
    <source>
        <dbReference type="ARBA" id="ARBA00023180"/>
    </source>
</evidence>
<evidence type="ECO:0000256" key="6">
    <source>
        <dbReference type="SAM" id="MobiDB-lite"/>
    </source>
</evidence>
<feature type="compositionally biased region" description="Pro residues" evidence="6">
    <location>
        <begin position="294"/>
        <end position="305"/>
    </location>
</feature>
<name>A0A6P3VTP5_CLUHA</name>
<dbReference type="InterPro" id="IPR025760">
    <property type="entry name" value="Cystatin_Fetuin_A"/>
</dbReference>
<dbReference type="GO" id="GO:0004866">
    <property type="term" value="F:endopeptidase inhibitor activity"/>
    <property type="evidence" value="ECO:0007669"/>
    <property type="project" value="TreeGrafter"/>
</dbReference>
<evidence type="ECO:0000256" key="7">
    <source>
        <dbReference type="SAM" id="SignalP"/>
    </source>
</evidence>
<accession>A0A6P3VTP5</accession>
<dbReference type="InterPro" id="IPR050735">
    <property type="entry name" value="Kininogen_Fetuin_HRG"/>
</dbReference>
<dbReference type="OrthoDB" id="8780871at2759"/>
<dbReference type="PANTHER" id="PTHR13814">
    <property type="entry name" value="FETUIN"/>
    <property type="match status" value="1"/>
</dbReference>
<organism evidence="9 10">
    <name type="scientific">Clupea harengus</name>
    <name type="common">Atlantic herring</name>
    <dbReference type="NCBI Taxonomy" id="7950"/>
    <lineage>
        <taxon>Eukaryota</taxon>
        <taxon>Metazoa</taxon>
        <taxon>Chordata</taxon>
        <taxon>Craniata</taxon>
        <taxon>Vertebrata</taxon>
        <taxon>Euteleostomi</taxon>
        <taxon>Actinopterygii</taxon>
        <taxon>Neopterygii</taxon>
        <taxon>Teleostei</taxon>
        <taxon>Clupei</taxon>
        <taxon>Clupeiformes</taxon>
        <taxon>Clupeoidei</taxon>
        <taxon>Clupeidae</taxon>
        <taxon>Clupea</taxon>
    </lineage>
</organism>
<dbReference type="PROSITE" id="PS51529">
    <property type="entry name" value="CYSTATIN_FETUIN_A"/>
    <property type="match status" value="1"/>
</dbReference>
<keyword evidence="3" id="KW-0677">Repeat</keyword>
<dbReference type="InterPro" id="IPR046350">
    <property type="entry name" value="Cystatin_sf"/>
</dbReference>
<dbReference type="KEGG" id="char:105898339"/>
<sequence length="389" mass="42392">MRGLLLLALAVPAVLAASLPPSEKPFTCSEEDKEAASKVAEHFINHHHHRGYKFRVKDILSAKAEKKGDPECQLLLELSLGETKCHIIDPKPLEKCDIREAHDTEVKSKCNVTVKEKEGKATIEKFSCTTDAVPAEELVKICPDCPSLIPLHDPEGLKSVRSAVQKFHDDSKPIHYFRLMEVGRMSSQWTFMGMSIFADFAIVETNCLSDVKPEDQDSCLTLCDHEAHHGLCESTLLGSGEVDVQCQIFDVQNDTIFHHHPPPTAPNCTLPVPHMDPASHPPFHALPEGLPGHADPPGPPGPPGPRGHGRHHGHINPGEHKCSGVSGAMGIPGRPDRPGHFFPQCPGVVKIPPTIHPICPFPSAPHPHAHGHGPHILPMLEASLQQKTV</sequence>
<keyword evidence="4" id="KW-1015">Disulfide bond</keyword>
<feature type="domain" description="Cystatin fetuin-A-type" evidence="8">
    <location>
        <begin position="140"/>
        <end position="254"/>
    </location>
</feature>
<dbReference type="RefSeq" id="XP_012680824.2">
    <property type="nucleotide sequence ID" value="XM_012825370.3"/>
</dbReference>
<dbReference type="Proteomes" id="UP000515152">
    <property type="component" value="Chromosome 10"/>
</dbReference>
<feature type="region of interest" description="Disordered" evidence="6">
    <location>
        <begin position="272"/>
        <end position="338"/>
    </location>
</feature>
<keyword evidence="9" id="KW-1185">Reference proteome</keyword>
<evidence type="ECO:0000313" key="10">
    <source>
        <dbReference type="RefSeq" id="XP_012680824.2"/>
    </source>
</evidence>
<evidence type="ECO:0000256" key="3">
    <source>
        <dbReference type="ARBA" id="ARBA00022737"/>
    </source>
</evidence>
<dbReference type="GO" id="GO:0072562">
    <property type="term" value="C:blood microparticle"/>
    <property type="evidence" value="ECO:0007669"/>
    <property type="project" value="TreeGrafter"/>
</dbReference>
<gene>
    <name evidence="10" type="primary">LOC105898339</name>
</gene>
<keyword evidence="2" id="KW-0964">Secreted</keyword>
<evidence type="ECO:0000256" key="2">
    <source>
        <dbReference type="ARBA" id="ARBA00022525"/>
    </source>
</evidence>
<dbReference type="AlphaFoldDB" id="A0A6P3VTP5"/>
<dbReference type="PANTHER" id="PTHR13814:SF6">
    <property type="entry name" value="ALPHA-2-HS-GLYCOPROTEIN"/>
    <property type="match status" value="1"/>
</dbReference>
<keyword evidence="7" id="KW-0732">Signal</keyword>
<proteinExistence type="predicted"/>
<keyword evidence="5" id="KW-0325">Glycoprotein</keyword>